<dbReference type="EMBL" id="CM042012">
    <property type="protein sequence ID" value="KAI3750332.1"/>
    <property type="molecule type" value="Genomic_DNA"/>
</dbReference>
<reference evidence="2" key="1">
    <citation type="journal article" date="2022" name="Mol. Ecol. Resour.">
        <title>The genomes of chicory, endive, great burdock and yacon provide insights into Asteraceae palaeo-polyploidization history and plant inulin production.</title>
        <authorList>
            <person name="Fan W."/>
            <person name="Wang S."/>
            <person name="Wang H."/>
            <person name="Wang A."/>
            <person name="Jiang F."/>
            <person name="Liu H."/>
            <person name="Zhao H."/>
            <person name="Xu D."/>
            <person name="Zhang Y."/>
        </authorList>
    </citation>
    <scope>NUCLEOTIDE SEQUENCE [LARGE SCALE GENOMIC DNA]</scope>
    <source>
        <strain evidence="2">cv. Punajuju</strain>
    </source>
</reference>
<gene>
    <name evidence="1" type="ORF">L2E82_20966</name>
</gene>
<organism evidence="1 2">
    <name type="scientific">Cichorium intybus</name>
    <name type="common">Chicory</name>
    <dbReference type="NCBI Taxonomy" id="13427"/>
    <lineage>
        <taxon>Eukaryota</taxon>
        <taxon>Viridiplantae</taxon>
        <taxon>Streptophyta</taxon>
        <taxon>Embryophyta</taxon>
        <taxon>Tracheophyta</taxon>
        <taxon>Spermatophyta</taxon>
        <taxon>Magnoliopsida</taxon>
        <taxon>eudicotyledons</taxon>
        <taxon>Gunneridae</taxon>
        <taxon>Pentapetalae</taxon>
        <taxon>asterids</taxon>
        <taxon>campanulids</taxon>
        <taxon>Asterales</taxon>
        <taxon>Asteraceae</taxon>
        <taxon>Cichorioideae</taxon>
        <taxon>Cichorieae</taxon>
        <taxon>Cichoriinae</taxon>
        <taxon>Cichorium</taxon>
    </lineage>
</organism>
<proteinExistence type="predicted"/>
<dbReference type="Proteomes" id="UP001055811">
    <property type="component" value="Linkage Group LG04"/>
</dbReference>
<reference evidence="1 2" key="2">
    <citation type="journal article" date="2022" name="Mol. Ecol. Resour.">
        <title>The genomes of chicory, endive, great burdock and yacon provide insights into Asteraceae paleo-polyploidization history and plant inulin production.</title>
        <authorList>
            <person name="Fan W."/>
            <person name="Wang S."/>
            <person name="Wang H."/>
            <person name="Wang A."/>
            <person name="Jiang F."/>
            <person name="Liu H."/>
            <person name="Zhao H."/>
            <person name="Xu D."/>
            <person name="Zhang Y."/>
        </authorList>
    </citation>
    <scope>NUCLEOTIDE SEQUENCE [LARGE SCALE GENOMIC DNA]</scope>
    <source>
        <strain evidence="2">cv. Punajuju</strain>
        <tissue evidence="1">Leaves</tissue>
    </source>
</reference>
<evidence type="ECO:0000313" key="1">
    <source>
        <dbReference type="EMBL" id="KAI3750332.1"/>
    </source>
</evidence>
<sequence length="467" mass="52893">MVAFASIACLNGNNGGVKKSPNEQPTSNPLGILAFEAAKNVSRLLSLYKSLSDPEIVNLRKDIFKSKGVVYLNSDDEGYLLKLACAEKIEDLDKAAIVVATLARKCSDFMLNSFDMVYADIKLGTTDLRKYEYGSNKTKKNIRKLKRFLSATLGLYGSMHCPPGMEAPEKKMNSPVPFMNMKLPAIEWRITQPRKHPVNHTKTNLWTLPFEKVVRLMSTIVCVIYARICMVFGPYVPDIPSAYTSRQKHVHVTAQMPSELWLIEPRTPDNKSPRSRLWIVEPKSPRSKLVRTKSRKNTARLNPQPPVPTGGAKTDQVFHDAGPNTVGGSRLQILYANLIMMAEENMVRKTIKDDVRDEMYRMMPENMRAMVKVKIRGLKDCKGNNGGKQMKESLRSIFMWLSPMAHNTLLWARERRVEMTRIEARPPVLLLQTLHFSDKEKTEAAIVEVLVGLSVMYMQQNRRVPAA</sequence>
<protein>
    <submittedName>
        <fullName evidence="1">Uncharacterized protein</fullName>
    </submittedName>
</protein>
<name>A0ACB9DUW0_CICIN</name>
<evidence type="ECO:0000313" key="2">
    <source>
        <dbReference type="Proteomes" id="UP001055811"/>
    </source>
</evidence>
<keyword evidence="2" id="KW-1185">Reference proteome</keyword>
<comment type="caution">
    <text evidence="1">The sequence shown here is derived from an EMBL/GenBank/DDBJ whole genome shotgun (WGS) entry which is preliminary data.</text>
</comment>
<accession>A0ACB9DUW0</accession>